<organism evidence="1 2">
    <name type="scientific">Aphanomyces euteiches</name>
    <dbReference type="NCBI Taxonomy" id="100861"/>
    <lineage>
        <taxon>Eukaryota</taxon>
        <taxon>Sar</taxon>
        <taxon>Stramenopiles</taxon>
        <taxon>Oomycota</taxon>
        <taxon>Saprolegniomycetes</taxon>
        <taxon>Saprolegniales</taxon>
        <taxon>Verrucalvaceae</taxon>
        <taxon>Aphanomyces</taxon>
    </lineage>
</organism>
<reference evidence="1 2" key="1">
    <citation type="submission" date="2019-07" db="EMBL/GenBank/DDBJ databases">
        <title>Genomics analysis of Aphanomyces spp. identifies a new class of oomycete effector associated with host adaptation.</title>
        <authorList>
            <person name="Gaulin E."/>
        </authorList>
    </citation>
    <scope>NUCLEOTIDE SEQUENCE [LARGE SCALE GENOMIC DNA]</scope>
    <source>
        <strain evidence="1 2">ATCC 201684</strain>
    </source>
</reference>
<keyword evidence="2" id="KW-1185">Reference proteome</keyword>
<evidence type="ECO:0000313" key="2">
    <source>
        <dbReference type="Proteomes" id="UP000481153"/>
    </source>
</evidence>
<evidence type="ECO:0000313" key="1">
    <source>
        <dbReference type="EMBL" id="KAF0741994.1"/>
    </source>
</evidence>
<dbReference type="Proteomes" id="UP000481153">
    <property type="component" value="Unassembled WGS sequence"/>
</dbReference>
<dbReference type="VEuPathDB" id="FungiDB:AeMF1_014024"/>
<gene>
    <name evidence="1" type="ORF">Ae201684_002934</name>
</gene>
<protein>
    <submittedName>
        <fullName evidence="1">Uncharacterized protein</fullName>
    </submittedName>
</protein>
<dbReference type="SUPFAM" id="SSF48371">
    <property type="entry name" value="ARM repeat"/>
    <property type="match status" value="1"/>
</dbReference>
<dbReference type="InterPro" id="IPR016024">
    <property type="entry name" value="ARM-type_fold"/>
</dbReference>
<name>A0A6G0XNM6_9STRA</name>
<proteinExistence type="predicted"/>
<comment type="caution">
    <text evidence="1">The sequence shown here is derived from an EMBL/GenBank/DDBJ whole genome shotgun (WGS) entry which is preliminary data.</text>
</comment>
<sequence>MAETARSRLNSVYALVDEMSLRRGEESATKEQASSLWDELQARGLNETDAWLCGALVKRLALAACSPMCKASDHIVVIGKLSEAKQTNEADRVYIASAQCSALRHLHAVKPAVVRPHVNTTQFVPVVRQSANMMDERKQREEVLKICRDVLLSADSYDEAENMCVEFIDNEGSLSEIAIDGLLSLAAKGRILPFSLIATTQALVSTAKGQSNQLAALRLFRVVATQHAKRPGVIGDALNLLCTHSMHRSPVIRREVAHAFRFFPPPTSATLSQLLLKTPLEDGASHLPTEVLQTGVLLSLLEDQDVDVRCEASRSMVTLCRPVLHQETNRVEPSVAALEKAITAHADLVHAGSIDAKLQITRSLVMLLQQHRRRGHGGFAFTPEQMEYLVAGAPASLEHAVSLLAVVSACELRHIHHASQAMDFTTTVESLSNLPTTRAALKKHMQVQVAEIRRRAFALLELDATLHAKYCSLRRKVEETLSNASTSSRVFLLAAATPASPVRGSLVSILPQSADLKLKERQIQAARAAFSGSTTEQRYGHQVVDILEATTKVTDPNILVDKARQLLVQFPSTPRDAVHEVIKSAQAILFAADDMRWTHQDEALALLRTHFPTVSTRDELQADAQSRLGKWWPAQVLEHVPQTSIYANVDTTSVDMVVGWTSDVPVHAIVYGLDDPTVLTIQVGSKDEGFYYDVLPRDIEWLDRHVWRIRCAVPVTFNTEFHPSLDLTFCVKTTLPSLFAQDEAVVVSISPRVPVSLTLSRSVRAATISVAPAASPTHCHS</sequence>
<dbReference type="EMBL" id="VJMJ01000032">
    <property type="protein sequence ID" value="KAF0741994.1"/>
    <property type="molecule type" value="Genomic_DNA"/>
</dbReference>
<accession>A0A6G0XNM6</accession>
<dbReference type="AlphaFoldDB" id="A0A6G0XNM6"/>